<dbReference type="Proteomes" id="UP001431209">
    <property type="component" value="Unassembled WGS sequence"/>
</dbReference>
<dbReference type="EMBL" id="JAOPGA020001301">
    <property type="protein sequence ID" value="KAL0487097.1"/>
    <property type="molecule type" value="Genomic_DNA"/>
</dbReference>
<protein>
    <submittedName>
        <fullName evidence="2">LpxB</fullName>
    </submittedName>
</protein>
<sequence>MSCCSVKNVAITIVSCIIFSTLLIAVDVFYLSKLSCKQIHPSQYNIPSRLISTHPSNFDIIGKDFTLQSKNHYAVECKTPASTFNYYDFEGVINSKTNKKEGPGSTQTDSIEFDVWYSNDVPNGNGWIKYKATAFEEEGEIIGGSWKDGKLECKKCDLFMYLDPNHQSHMIYTGSTKNNFIQGQGTLKMVTKSNDGTIFPFTLQGLHFNKGNSINVNKSHNVTITLSFENNSTRTYKIIKMNNLWSGLMDRFRGEKCEVVYLDPNGKENKWDCDDAMVDRMDENYRIRGVLVNLVRFELYWSTKAMRRIPNYNIDFDINKAVVDEL</sequence>
<feature type="transmembrane region" description="Helical" evidence="1">
    <location>
        <begin position="9"/>
        <end position="31"/>
    </location>
</feature>
<name>A0AAW2ZB65_9EUKA</name>
<keyword evidence="1" id="KW-0472">Membrane</keyword>
<keyword evidence="3" id="KW-1185">Reference proteome</keyword>
<evidence type="ECO:0000256" key="1">
    <source>
        <dbReference type="SAM" id="Phobius"/>
    </source>
</evidence>
<reference evidence="2 3" key="1">
    <citation type="submission" date="2024-03" db="EMBL/GenBank/DDBJ databases">
        <title>The Acrasis kona genome and developmental transcriptomes reveal deep origins of eukaryotic multicellular pathways.</title>
        <authorList>
            <person name="Sheikh S."/>
            <person name="Fu C.-J."/>
            <person name="Brown M.W."/>
            <person name="Baldauf S.L."/>
        </authorList>
    </citation>
    <scope>NUCLEOTIDE SEQUENCE [LARGE SCALE GENOMIC DNA]</scope>
    <source>
        <strain evidence="2 3">ATCC MYA-3509</strain>
    </source>
</reference>
<dbReference type="AlphaFoldDB" id="A0AAW2ZB65"/>
<comment type="caution">
    <text evidence="2">The sequence shown here is derived from an EMBL/GenBank/DDBJ whole genome shotgun (WGS) entry which is preliminary data.</text>
</comment>
<keyword evidence="1" id="KW-1133">Transmembrane helix</keyword>
<evidence type="ECO:0000313" key="2">
    <source>
        <dbReference type="EMBL" id="KAL0487097.1"/>
    </source>
</evidence>
<gene>
    <name evidence="2" type="ORF">AKO1_000995</name>
</gene>
<proteinExistence type="predicted"/>
<organism evidence="2 3">
    <name type="scientific">Acrasis kona</name>
    <dbReference type="NCBI Taxonomy" id="1008807"/>
    <lineage>
        <taxon>Eukaryota</taxon>
        <taxon>Discoba</taxon>
        <taxon>Heterolobosea</taxon>
        <taxon>Tetramitia</taxon>
        <taxon>Eutetramitia</taxon>
        <taxon>Acrasidae</taxon>
        <taxon>Acrasis</taxon>
    </lineage>
</organism>
<accession>A0AAW2ZB65</accession>
<keyword evidence="1" id="KW-0812">Transmembrane</keyword>
<evidence type="ECO:0000313" key="3">
    <source>
        <dbReference type="Proteomes" id="UP001431209"/>
    </source>
</evidence>